<dbReference type="EMBL" id="JABFTP020000136">
    <property type="protein sequence ID" value="KAL3280509.1"/>
    <property type="molecule type" value="Genomic_DNA"/>
</dbReference>
<dbReference type="Proteomes" id="UP001516400">
    <property type="component" value="Unassembled WGS sequence"/>
</dbReference>
<comment type="caution">
    <text evidence="1">The sequence shown here is derived from an EMBL/GenBank/DDBJ whole genome shotgun (WGS) entry which is preliminary data.</text>
</comment>
<evidence type="ECO:0000313" key="2">
    <source>
        <dbReference type="Proteomes" id="UP001516400"/>
    </source>
</evidence>
<accession>A0ABD2NPR1</accession>
<name>A0ABD2NPR1_9CUCU</name>
<dbReference type="AlphaFoldDB" id="A0ABD2NPR1"/>
<proteinExistence type="predicted"/>
<gene>
    <name evidence="1" type="ORF">HHI36_024325</name>
</gene>
<organism evidence="1 2">
    <name type="scientific">Cryptolaemus montrouzieri</name>
    <dbReference type="NCBI Taxonomy" id="559131"/>
    <lineage>
        <taxon>Eukaryota</taxon>
        <taxon>Metazoa</taxon>
        <taxon>Ecdysozoa</taxon>
        <taxon>Arthropoda</taxon>
        <taxon>Hexapoda</taxon>
        <taxon>Insecta</taxon>
        <taxon>Pterygota</taxon>
        <taxon>Neoptera</taxon>
        <taxon>Endopterygota</taxon>
        <taxon>Coleoptera</taxon>
        <taxon>Polyphaga</taxon>
        <taxon>Cucujiformia</taxon>
        <taxon>Coccinelloidea</taxon>
        <taxon>Coccinellidae</taxon>
        <taxon>Scymninae</taxon>
        <taxon>Scymnini</taxon>
        <taxon>Cryptolaemus</taxon>
    </lineage>
</organism>
<keyword evidence="2" id="KW-1185">Reference proteome</keyword>
<protein>
    <submittedName>
        <fullName evidence="1">Uncharacterized protein</fullName>
    </submittedName>
</protein>
<sequence length="128" mass="14556">MGTNSAGDSPRVRTLLSPRTLTAYNQVETDNITNRINSDLPNEEIIQLSKHAMSENDQGLLRELDALSQAVKKSNEKNSKYNNKNNFRYKESDLGPYVVIIESLNENIRDLNPLSIGRHQIIKNYILI</sequence>
<reference evidence="1 2" key="1">
    <citation type="journal article" date="2021" name="BMC Biol.">
        <title>Horizontally acquired antibacterial genes associated with adaptive radiation of ladybird beetles.</title>
        <authorList>
            <person name="Li H.S."/>
            <person name="Tang X.F."/>
            <person name="Huang Y.H."/>
            <person name="Xu Z.Y."/>
            <person name="Chen M.L."/>
            <person name="Du X.Y."/>
            <person name="Qiu B.Y."/>
            <person name="Chen P.T."/>
            <person name="Zhang W."/>
            <person name="Slipinski A."/>
            <person name="Escalona H.E."/>
            <person name="Waterhouse R.M."/>
            <person name="Zwick A."/>
            <person name="Pang H."/>
        </authorList>
    </citation>
    <scope>NUCLEOTIDE SEQUENCE [LARGE SCALE GENOMIC DNA]</scope>
    <source>
        <strain evidence="1">SYSU2018</strain>
    </source>
</reference>
<evidence type="ECO:0000313" key="1">
    <source>
        <dbReference type="EMBL" id="KAL3280509.1"/>
    </source>
</evidence>